<dbReference type="InterPro" id="IPR036271">
    <property type="entry name" value="Tet_transcr_reg_TetR-rel_C_sf"/>
</dbReference>
<evidence type="ECO:0000259" key="5">
    <source>
        <dbReference type="PROSITE" id="PS50977"/>
    </source>
</evidence>
<dbReference type="Pfam" id="PF00440">
    <property type="entry name" value="TetR_N"/>
    <property type="match status" value="1"/>
</dbReference>
<dbReference type="InterPro" id="IPR050109">
    <property type="entry name" value="HTH-type_TetR-like_transc_reg"/>
</dbReference>
<reference evidence="6 7" key="1">
    <citation type="submission" date="2022-12" db="EMBL/GenBank/DDBJ databases">
        <title>Draft genome sequence of Paenibacillus sp. dW9.</title>
        <authorList>
            <person name="Choi E.-W."/>
            <person name="Kim D.-U."/>
        </authorList>
    </citation>
    <scope>NUCLEOTIDE SEQUENCE [LARGE SCALE GENOMIC DNA]</scope>
    <source>
        <strain evidence="7">dW9</strain>
    </source>
</reference>
<protein>
    <submittedName>
        <fullName evidence="6">TetR/AcrR family transcriptional regulator</fullName>
    </submittedName>
</protein>
<keyword evidence="2 4" id="KW-0238">DNA-binding</keyword>
<dbReference type="SUPFAM" id="SSF46689">
    <property type="entry name" value="Homeodomain-like"/>
    <property type="match status" value="1"/>
</dbReference>
<dbReference type="PANTHER" id="PTHR30055:SF148">
    <property type="entry name" value="TETR-FAMILY TRANSCRIPTIONAL REGULATOR"/>
    <property type="match status" value="1"/>
</dbReference>
<gene>
    <name evidence="6" type="ORF">O9H85_30830</name>
</gene>
<evidence type="ECO:0000256" key="2">
    <source>
        <dbReference type="ARBA" id="ARBA00023125"/>
    </source>
</evidence>
<dbReference type="Gene3D" id="1.10.357.10">
    <property type="entry name" value="Tetracycline Repressor, domain 2"/>
    <property type="match status" value="1"/>
</dbReference>
<evidence type="ECO:0000256" key="4">
    <source>
        <dbReference type="PROSITE-ProRule" id="PRU00335"/>
    </source>
</evidence>
<sequence>MNLRPSAGRPRSEESKNAILNATIELLNKSGYPALTIEGIASHAGVSKATIYRWWNHKTLLVMDAFIMLIAPPVELRDEETLRENFLMQLTALSNVFNSTIGRTMLSIISESAPDSEVFKAFYSQYISPRRATARRILQASILRGEVRSDIDIDVVLDMIYGPIYFRFLIHKRPLETSYLETSYLVTLIDYTLQAIR</sequence>
<feature type="domain" description="HTH tetR-type" evidence="5">
    <location>
        <begin position="13"/>
        <end position="73"/>
    </location>
</feature>
<dbReference type="EMBL" id="JAQAGZ010000026">
    <property type="protein sequence ID" value="MCZ8516697.1"/>
    <property type="molecule type" value="Genomic_DNA"/>
</dbReference>
<evidence type="ECO:0000313" key="6">
    <source>
        <dbReference type="EMBL" id="MCZ8516697.1"/>
    </source>
</evidence>
<evidence type="ECO:0000256" key="3">
    <source>
        <dbReference type="ARBA" id="ARBA00023163"/>
    </source>
</evidence>
<dbReference type="Pfam" id="PF16859">
    <property type="entry name" value="TetR_C_11"/>
    <property type="match status" value="1"/>
</dbReference>
<organism evidence="6 7">
    <name type="scientific">Paenibacillus gyeongsangnamensis</name>
    <dbReference type="NCBI Taxonomy" id="3388067"/>
    <lineage>
        <taxon>Bacteria</taxon>
        <taxon>Bacillati</taxon>
        <taxon>Bacillota</taxon>
        <taxon>Bacilli</taxon>
        <taxon>Bacillales</taxon>
        <taxon>Paenibacillaceae</taxon>
        <taxon>Paenibacillus</taxon>
    </lineage>
</organism>
<dbReference type="SUPFAM" id="SSF48498">
    <property type="entry name" value="Tetracyclin repressor-like, C-terminal domain"/>
    <property type="match status" value="1"/>
</dbReference>
<dbReference type="PRINTS" id="PR00455">
    <property type="entry name" value="HTHTETR"/>
</dbReference>
<dbReference type="Gene3D" id="1.10.10.60">
    <property type="entry name" value="Homeodomain-like"/>
    <property type="match status" value="1"/>
</dbReference>
<dbReference type="InterPro" id="IPR011075">
    <property type="entry name" value="TetR_C"/>
</dbReference>
<name>A0ABT4QIT9_9BACL</name>
<evidence type="ECO:0000313" key="7">
    <source>
        <dbReference type="Proteomes" id="UP001527882"/>
    </source>
</evidence>
<feature type="DNA-binding region" description="H-T-H motif" evidence="4">
    <location>
        <begin position="36"/>
        <end position="55"/>
    </location>
</feature>
<keyword evidence="3" id="KW-0804">Transcription</keyword>
<keyword evidence="1" id="KW-0805">Transcription regulation</keyword>
<dbReference type="PROSITE" id="PS50977">
    <property type="entry name" value="HTH_TETR_2"/>
    <property type="match status" value="1"/>
</dbReference>
<dbReference type="InterPro" id="IPR009057">
    <property type="entry name" value="Homeodomain-like_sf"/>
</dbReference>
<evidence type="ECO:0000256" key="1">
    <source>
        <dbReference type="ARBA" id="ARBA00023015"/>
    </source>
</evidence>
<comment type="caution">
    <text evidence="6">The sequence shown here is derived from an EMBL/GenBank/DDBJ whole genome shotgun (WGS) entry which is preliminary data.</text>
</comment>
<dbReference type="RefSeq" id="WP_269885231.1">
    <property type="nucleotide sequence ID" value="NZ_JAQAGZ010000026.1"/>
</dbReference>
<dbReference type="PANTHER" id="PTHR30055">
    <property type="entry name" value="HTH-TYPE TRANSCRIPTIONAL REGULATOR RUTR"/>
    <property type="match status" value="1"/>
</dbReference>
<dbReference type="InterPro" id="IPR001647">
    <property type="entry name" value="HTH_TetR"/>
</dbReference>
<proteinExistence type="predicted"/>
<keyword evidence="7" id="KW-1185">Reference proteome</keyword>
<accession>A0ABT4QIT9</accession>
<dbReference type="Proteomes" id="UP001527882">
    <property type="component" value="Unassembled WGS sequence"/>
</dbReference>